<evidence type="ECO:0000256" key="11">
    <source>
        <dbReference type="ARBA" id="ARBA00022777"/>
    </source>
</evidence>
<dbReference type="Gene3D" id="3.40.640.10">
    <property type="entry name" value="Type I PLP-dependent aspartate aminotransferase-like (Major domain)"/>
    <property type="match status" value="1"/>
</dbReference>
<dbReference type="Gene3D" id="3.90.1150.10">
    <property type="entry name" value="Aspartate Aminotransferase, domain 1"/>
    <property type="match status" value="1"/>
</dbReference>
<evidence type="ECO:0000256" key="13">
    <source>
        <dbReference type="ARBA" id="ARBA00022898"/>
    </source>
</evidence>
<dbReference type="PROSITE" id="PS00627">
    <property type="entry name" value="GHMP_KINASES_ATP"/>
    <property type="match status" value="1"/>
</dbReference>
<dbReference type="InterPro" id="IPR036554">
    <property type="entry name" value="GHMP_kinase_C_sf"/>
</dbReference>
<dbReference type="NCBIfam" id="TIGR01329">
    <property type="entry name" value="cysta_beta_ly_E"/>
    <property type="match status" value="1"/>
</dbReference>
<gene>
    <name evidence="22" type="primary">STR3</name>
    <name evidence="22" type="ORF">GLX27_000150</name>
</gene>
<dbReference type="PANTHER" id="PTHR11808:SF50">
    <property type="entry name" value="CYSTATHIONINE BETA-LYASE"/>
    <property type="match status" value="1"/>
</dbReference>
<evidence type="ECO:0000256" key="12">
    <source>
        <dbReference type="ARBA" id="ARBA00022840"/>
    </source>
</evidence>
<comment type="similarity">
    <text evidence="3">Belongs to the GHMP kinase family. Mevalonate kinase subfamily.</text>
</comment>
<evidence type="ECO:0000256" key="19">
    <source>
        <dbReference type="ARBA" id="ARBA00047213"/>
    </source>
</evidence>
<keyword evidence="12" id="KW-0067">ATP-binding</keyword>
<dbReference type="InterPro" id="IPR014721">
    <property type="entry name" value="Ribsml_uS5_D2-typ_fold_subgr"/>
</dbReference>
<comment type="cofactor">
    <cofactor evidence="1">
        <name>pyridoxal 5'-phosphate</name>
        <dbReference type="ChEBI" id="CHEBI:597326"/>
    </cofactor>
</comment>
<dbReference type="InterPro" id="IPR054542">
    <property type="entry name" value="Cys_met_metab_PP"/>
</dbReference>
<comment type="subcellular location">
    <subcellularLocation>
        <location evidence="2">Cytoplasm</location>
    </subcellularLocation>
</comment>
<dbReference type="Gene3D" id="3.30.230.10">
    <property type="match status" value="1"/>
</dbReference>
<dbReference type="SUPFAM" id="SSF54211">
    <property type="entry name" value="Ribosomal protein S5 domain 2-like"/>
    <property type="match status" value="1"/>
</dbReference>
<evidence type="ECO:0000256" key="3">
    <source>
        <dbReference type="ARBA" id="ARBA00006495"/>
    </source>
</evidence>
<dbReference type="NCBIfam" id="TIGR00549">
    <property type="entry name" value="mevalon_kin"/>
    <property type="match status" value="1"/>
</dbReference>
<dbReference type="Pfam" id="PF01053">
    <property type="entry name" value="Cys_Met_Meta_PP"/>
    <property type="match status" value="1"/>
</dbReference>
<reference evidence="22 23" key="1">
    <citation type="journal article" date="2020" name="Elife">
        <title>Loss of centromere function drives karyotype evolution in closely related Malassezia species.</title>
        <authorList>
            <person name="Sankaranarayanan S.R."/>
            <person name="Ianiri G."/>
            <person name="Coelho M.A."/>
            <person name="Reza M.H."/>
            <person name="Thimmappa B.C."/>
            <person name="Ganguly P."/>
            <person name="Vadnala R.N."/>
            <person name="Sun S."/>
            <person name="Siddharthan R."/>
            <person name="Tellgren-Roth C."/>
            <person name="Dawson T.L."/>
            <person name="Heitman J."/>
            <person name="Sanyal K."/>
        </authorList>
    </citation>
    <scope>NUCLEOTIDE SEQUENCE [LARGE SCALE GENOMIC DNA]</scope>
    <source>
        <strain evidence="22">CBS14141</strain>
    </source>
</reference>
<comment type="pathway">
    <text evidence="18">Isoprenoid biosynthesis; isopentenyl diphosphate biosynthesis via mevalonate pathway; isopentenyl diphosphate from (R)-mevalonate: step 1/3.</text>
</comment>
<name>A0ABY8EM41_MALFU</name>
<accession>A0ABY8EM41</accession>
<dbReference type="InterPro" id="IPR015422">
    <property type="entry name" value="PyrdxlP-dep_Trfase_small"/>
</dbReference>
<dbReference type="Gene3D" id="3.30.70.890">
    <property type="entry name" value="GHMP kinase, C-terminal domain"/>
    <property type="match status" value="1"/>
</dbReference>
<evidence type="ECO:0000256" key="16">
    <source>
        <dbReference type="ARBA" id="ARBA00023239"/>
    </source>
</evidence>
<evidence type="ECO:0000256" key="9">
    <source>
        <dbReference type="ARBA" id="ARBA00022679"/>
    </source>
</evidence>
<evidence type="ECO:0000256" key="10">
    <source>
        <dbReference type="ARBA" id="ARBA00022741"/>
    </source>
</evidence>
<keyword evidence="10" id="KW-0547">Nucleotide-binding</keyword>
<dbReference type="SUPFAM" id="SSF53383">
    <property type="entry name" value="PLP-dependent transferases"/>
    <property type="match status" value="1"/>
</dbReference>
<evidence type="ECO:0000256" key="1">
    <source>
        <dbReference type="ARBA" id="ARBA00001933"/>
    </source>
</evidence>
<keyword evidence="13" id="KW-0663">Pyridoxal phosphate</keyword>
<evidence type="ECO:0000256" key="7">
    <source>
        <dbReference type="ARBA" id="ARBA00022516"/>
    </source>
</evidence>
<dbReference type="PROSITE" id="PS00868">
    <property type="entry name" value="CYS_MET_METAB_PP"/>
    <property type="match status" value="1"/>
</dbReference>
<evidence type="ECO:0000256" key="18">
    <source>
        <dbReference type="ARBA" id="ARBA00029438"/>
    </source>
</evidence>
<evidence type="ECO:0000256" key="2">
    <source>
        <dbReference type="ARBA" id="ARBA00004496"/>
    </source>
</evidence>
<evidence type="ECO:0000313" key="23">
    <source>
        <dbReference type="Proteomes" id="UP000818624"/>
    </source>
</evidence>
<protein>
    <recommendedName>
        <fullName evidence="19">Cysteine-S-conjugate beta-lyase</fullName>
        <ecNumber evidence="5">2.7.1.36</ecNumber>
        <ecNumber evidence="6">4.4.1.13</ecNumber>
    </recommendedName>
</protein>
<dbReference type="InterPro" id="IPR006205">
    <property type="entry name" value="Mev_gal_kin"/>
</dbReference>
<dbReference type="EC" id="2.7.1.36" evidence="5"/>
<dbReference type="InterPro" id="IPR006204">
    <property type="entry name" value="GHMP_kinase_N_dom"/>
</dbReference>
<feature type="domain" description="GHMP kinase C-terminal" evidence="21">
    <location>
        <begin position="736"/>
        <end position="799"/>
    </location>
</feature>
<keyword evidence="11" id="KW-0418">Kinase</keyword>
<dbReference type="EC" id="4.4.1.13" evidence="6"/>
<evidence type="ECO:0000256" key="5">
    <source>
        <dbReference type="ARBA" id="ARBA00012103"/>
    </source>
</evidence>
<dbReference type="Pfam" id="PF08544">
    <property type="entry name" value="GHMP_kinases_C"/>
    <property type="match status" value="1"/>
</dbReference>
<evidence type="ECO:0000256" key="17">
    <source>
        <dbReference type="ARBA" id="ARBA00029310"/>
    </source>
</evidence>
<dbReference type="PRINTS" id="PR00959">
    <property type="entry name" value="MEVGALKINASE"/>
</dbReference>
<evidence type="ECO:0000256" key="15">
    <source>
        <dbReference type="ARBA" id="ARBA00023167"/>
    </source>
</evidence>
<dbReference type="InterPro" id="IPR020568">
    <property type="entry name" value="Ribosomal_Su5_D2-typ_SF"/>
</dbReference>
<keyword evidence="9" id="KW-0808">Transferase</keyword>
<dbReference type="EMBL" id="CP046234">
    <property type="protein sequence ID" value="WFD45530.1"/>
    <property type="molecule type" value="Genomic_DNA"/>
</dbReference>
<feature type="domain" description="GHMP kinase N-terminal" evidence="20">
    <location>
        <begin position="561"/>
        <end position="645"/>
    </location>
</feature>
<organism evidence="22 23">
    <name type="scientific">Malassezia furfur</name>
    <name type="common">Pityriasis versicolor infection agent</name>
    <name type="synonym">Pityrosporum furfur</name>
    <dbReference type="NCBI Taxonomy" id="55194"/>
    <lineage>
        <taxon>Eukaryota</taxon>
        <taxon>Fungi</taxon>
        <taxon>Dikarya</taxon>
        <taxon>Basidiomycota</taxon>
        <taxon>Ustilaginomycotina</taxon>
        <taxon>Malasseziomycetes</taxon>
        <taxon>Malasseziales</taxon>
        <taxon>Malasseziaceae</taxon>
        <taxon>Malassezia</taxon>
    </lineage>
</organism>
<dbReference type="Pfam" id="PF00288">
    <property type="entry name" value="GHMP_kinases_N"/>
    <property type="match status" value="1"/>
</dbReference>
<keyword evidence="14" id="KW-0443">Lipid metabolism</keyword>
<dbReference type="PANTHER" id="PTHR11808">
    <property type="entry name" value="TRANS-SULFURATION ENZYME FAMILY MEMBER"/>
    <property type="match status" value="1"/>
</dbReference>
<sequence length="862" mass="92704">MADGSTNEPYSFRTLCTTIRDPEHRDQYGASSMPVYLTATFKGLPGAEFDYSRSGNPTRTVLQNQLSQLQGCKHTYALASGMACLDVITRLVRSKERIVAGNDLYGGTNRLLGILRTTYDIQVDHVDTTNAAMFERHMQACAEDHAEGRVGPVTMVLLESPTNPLIQICDIALFARLVRKYVPEALIVVDNTMLSPYLMRPLEMGVDIVYDSGTKYLSGHHDIMAGTIATNRDDLAKRIYFLINSVGNALAPMDCFLLLRGIKTLALRMDRMQTNAMQVAHFLHQLGFRVNYPGLRSHPGYAIHRRLARGPGSVMSFETGDKELSSRIVAAVKLWGVSVSFGCINSLISMPCLMSHASIDPKVRAERGMPENLIRVCVGIEDVHDLLADLTQALVTAGAIRTRAVRDDGTVEYERVPVQDEMEVLRAQLRAASVQQTPAPEVPTSLVVSAPGKVILFGEHAVVHGVTAIAAATALRCYGRVSPRADHHVKLEMPDIGLSIAWEVDALPWGAAVHAAEAPRELDASLVARLVPLTQQYPEGDRRQVASLAFLYLYLHLASASCTGQTFELRSSLPISAGLGSSAAVSSCLASMMLYTHARLALPTDGKAGVPRADIATVNHWAFLAEKVIHGQPSGVDNTVATHGGAIAFTRAVPGNTLEHDQLVPINGFDALRLLITDTCVSRNTKSLVAGVSAQKDSDPERVQAAFDTIQLIADEAQALLEPKPGAEEVSRAAMLARLGRLIDLNHLQLVQLGVGHAALERVRTTCRAAPHHLHAKLTGAGGGGCAITLVRDDVSAAQMDALLQSLATHGFTTYETEVGGPGLGVLAHPSPDGTAQAHQFIETPASQLAAWASAAGTWAYA</sequence>
<comment type="similarity">
    <text evidence="4">Belongs to the trans-sulfuration enzymes family.</text>
</comment>
<comment type="catalytic activity">
    <reaction evidence="17">
        <text>(R)-mevalonate + ATP = (R)-5-phosphomevalonate + ADP + H(+)</text>
        <dbReference type="Rhea" id="RHEA:17065"/>
        <dbReference type="ChEBI" id="CHEBI:15378"/>
        <dbReference type="ChEBI" id="CHEBI:30616"/>
        <dbReference type="ChEBI" id="CHEBI:36464"/>
        <dbReference type="ChEBI" id="CHEBI:58146"/>
        <dbReference type="ChEBI" id="CHEBI:456216"/>
        <dbReference type="EC" id="2.7.1.36"/>
    </reaction>
    <physiologicalReaction direction="left-to-right" evidence="17">
        <dbReference type="Rhea" id="RHEA:17066"/>
    </physiologicalReaction>
</comment>
<dbReference type="Proteomes" id="UP000818624">
    <property type="component" value="Chromosome 1"/>
</dbReference>
<evidence type="ECO:0000256" key="4">
    <source>
        <dbReference type="ARBA" id="ARBA00009077"/>
    </source>
</evidence>
<evidence type="ECO:0000256" key="6">
    <source>
        <dbReference type="ARBA" id="ARBA00012224"/>
    </source>
</evidence>
<evidence type="ECO:0000256" key="14">
    <source>
        <dbReference type="ARBA" id="ARBA00023098"/>
    </source>
</evidence>
<evidence type="ECO:0000256" key="8">
    <source>
        <dbReference type="ARBA" id="ARBA00022605"/>
    </source>
</evidence>
<dbReference type="InterPro" id="IPR006238">
    <property type="entry name" value="Cys_b_lyase_euk"/>
</dbReference>
<evidence type="ECO:0000313" key="22">
    <source>
        <dbReference type="EMBL" id="WFD45530.1"/>
    </source>
</evidence>
<dbReference type="InterPro" id="IPR000277">
    <property type="entry name" value="Cys/Met-Metab_PyrdxlP-dep_enz"/>
</dbReference>
<evidence type="ECO:0000259" key="21">
    <source>
        <dbReference type="Pfam" id="PF08544"/>
    </source>
</evidence>
<dbReference type="InterPro" id="IPR015424">
    <property type="entry name" value="PyrdxlP-dep_Trfase"/>
</dbReference>
<keyword evidence="15" id="KW-0486">Methionine biosynthesis</keyword>
<keyword evidence="23" id="KW-1185">Reference proteome</keyword>
<keyword evidence="16 22" id="KW-0456">Lyase</keyword>
<dbReference type="InterPro" id="IPR006203">
    <property type="entry name" value="GHMP_knse_ATP-bd_CS"/>
</dbReference>
<dbReference type="SUPFAM" id="SSF55060">
    <property type="entry name" value="GHMP Kinase, C-terminal domain"/>
    <property type="match status" value="1"/>
</dbReference>
<evidence type="ECO:0000259" key="20">
    <source>
        <dbReference type="Pfam" id="PF00288"/>
    </source>
</evidence>
<dbReference type="InterPro" id="IPR013750">
    <property type="entry name" value="GHMP_kinase_C_dom"/>
</dbReference>
<dbReference type="GO" id="GO:0047804">
    <property type="term" value="F:cysteine-S-conjugate beta-lyase activity"/>
    <property type="evidence" value="ECO:0007669"/>
    <property type="project" value="UniProtKB-EC"/>
</dbReference>
<proteinExistence type="inferred from homology"/>
<keyword evidence="8" id="KW-0028">Amino-acid biosynthesis</keyword>
<dbReference type="InterPro" id="IPR015421">
    <property type="entry name" value="PyrdxlP-dep_Trfase_major"/>
</dbReference>
<keyword evidence="7" id="KW-0444">Lipid biosynthesis</keyword>